<organism evidence="1 2">
    <name type="scientific">Anaerococcus murdochii</name>
    <dbReference type="NCBI Taxonomy" id="411577"/>
    <lineage>
        <taxon>Bacteria</taxon>
        <taxon>Bacillati</taxon>
        <taxon>Bacillota</taxon>
        <taxon>Tissierellia</taxon>
        <taxon>Tissierellales</taxon>
        <taxon>Peptoniphilaceae</taxon>
        <taxon>Anaerococcus</taxon>
    </lineage>
</organism>
<keyword evidence="2" id="KW-1185">Reference proteome</keyword>
<sequence>MDKYDMRTYIEKNFDRIIEDHFKELKREFIYFNGKFGVIIDNIDTLNFYKAWKESPNFKATVFLEEIEGDGEDSKDKKGTEL</sequence>
<accession>A0ABS7SYR2</accession>
<evidence type="ECO:0000313" key="1">
    <source>
        <dbReference type="EMBL" id="MBZ2386646.1"/>
    </source>
</evidence>
<proteinExistence type="predicted"/>
<dbReference type="Proteomes" id="UP000734271">
    <property type="component" value="Unassembled WGS sequence"/>
</dbReference>
<name>A0ABS7SYR2_9FIRM</name>
<evidence type="ECO:0000313" key="2">
    <source>
        <dbReference type="Proteomes" id="UP000734271"/>
    </source>
</evidence>
<comment type="caution">
    <text evidence="1">The sequence shown here is derived from an EMBL/GenBank/DDBJ whole genome shotgun (WGS) entry which is preliminary data.</text>
</comment>
<reference evidence="1 2" key="1">
    <citation type="submission" date="2021-08" db="EMBL/GenBank/DDBJ databases">
        <title>FDA dAtabase for Regulatory Grade micrObial Sequences (FDA-ARGOS): Supporting development and validation of Infectious Disease Dx tests.</title>
        <authorList>
            <person name="Sproer C."/>
            <person name="Gronow S."/>
            <person name="Severitt S."/>
            <person name="Schroder I."/>
            <person name="Tallon L."/>
            <person name="Sadzewicz L."/>
            <person name="Zhao X."/>
            <person name="Boylan J."/>
            <person name="Ott S."/>
            <person name="Bowen H."/>
            <person name="Vavikolanu K."/>
            <person name="Hazen T."/>
            <person name="Aluvathingal J."/>
            <person name="Nadendla S."/>
            <person name="Lowell S."/>
            <person name="Myers T."/>
            <person name="Yan Y."/>
            <person name="Sichtig H."/>
        </authorList>
    </citation>
    <scope>NUCLEOTIDE SEQUENCE [LARGE SCALE GENOMIC DNA]</scope>
    <source>
        <strain evidence="1 2">FDAARGOS_1460</strain>
    </source>
</reference>
<dbReference type="EMBL" id="JAIPME010000002">
    <property type="protein sequence ID" value="MBZ2386646.1"/>
    <property type="molecule type" value="Genomic_DNA"/>
</dbReference>
<dbReference type="RefSeq" id="WP_223418918.1">
    <property type="nucleotide sequence ID" value="NZ_JAIPME010000002.1"/>
</dbReference>
<gene>
    <name evidence="1" type="ORF">K8P03_04955</name>
</gene>
<protein>
    <submittedName>
        <fullName evidence="1">Uncharacterized protein</fullName>
    </submittedName>
</protein>